<dbReference type="PANTHER" id="PTHR37540:SF5">
    <property type="entry name" value="TRANSCRIPTION FACTOR DOMAIN-CONTAINING PROTEIN"/>
    <property type="match status" value="1"/>
</dbReference>
<reference evidence="2 3" key="1">
    <citation type="submission" date="2014-04" db="EMBL/GenBank/DDBJ databases">
        <authorList>
            <consortium name="DOE Joint Genome Institute"/>
            <person name="Kuo A."/>
            <person name="Martino E."/>
            <person name="Perotto S."/>
            <person name="Kohler A."/>
            <person name="Nagy L.G."/>
            <person name="Floudas D."/>
            <person name="Copeland A."/>
            <person name="Barry K.W."/>
            <person name="Cichocki N."/>
            <person name="Veneault-Fourrey C."/>
            <person name="LaButti K."/>
            <person name="Lindquist E.A."/>
            <person name="Lipzen A."/>
            <person name="Lundell T."/>
            <person name="Morin E."/>
            <person name="Murat C."/>
            <person name="Sun H."/>
            <person name="Tunlid A."/>
            <person name="Henrissat B."/>
            <person name="Grigoriev I.V."/>
            <person name="Hibbett D.S."/>
            <person name="Martin F."/>
            <person name="Nordberg H.P."/>
            <person name="Cantor M.N."/>
            <person name="Hua S.X."/>
        </authorList>
    </citation>
    <scope>NUCLEOTIDE SEQUENCE [LARGE SCALE GENOMIC DNA]</scope>
    <source>
        <strain evidence="2 3">Zn</strain>
    </source>
</reference>
<dbReference type="Proteomes" id="UP000054321">
    <property type="component" value="Unassembled WGS sequence"/>
</dbReference>
<evidence type="ECO:0000256" key="1">
    <source>
        <dbReference type="SAM" id="MobiDB-lite"/>
    </source>
</evidence>
<sequence length="508" mass="57190">MLPGKSTNSKRSGNASAGPSDASNAFVIVFDSKQYEKKTPKKSRSRRTGAAELTFINTTGSDKYAPSARQLIRTHVMSDYWRKQLKGHRSKPDVQDSSQMQYPAGLLAHLPPLGSQPLGGPDPFSRFPVEMQPYMYSLLDLYASDIVHKLCPKTKEHERHLPQCPRSIWLQRDLADAATLRALLCAAALYVDEVSGQGFSPMRYILKKDALRTISDRLSNSESVADGTITAVAYLAIEEGVALNLSTWASHMTGLQQMIELRGGMSKLDKRVQGVTHFANLHGCDGTSVMLYFPWVTESSNQQHITYPLLLPELETDSRWDAAIEGFDTQLLATFIVIKNLTTVMNQAAESNMGVDQLVAKAALFLMETRLLLSSVAEGEPEQKFINESCSLGIQIYLSTIFAETSDMEVAKIDLSNPISALRRHLSDIDIRTMPCPHLLIWVIFFGGMNSRDYKDRSWFAVRLREAAQFWNIYNWDSLRLTFKSFLWIDRRHDEQGLQFWSTAVVEY</sequence>
<keyword evidence="3" id="KW-1185">Reference proteome</keyword>
<organism evidence="2 3">
    <name type="scientific">Oidiodendron maius (strain Zn)</name>
    <dbReference type="NCBI Taxonomy" id="913774"/>
    <lineage>
        <taxon>Eukaryota</taxon>
        <taxon>Fungi</taxon>
        <taxon>Dikarya</taxon>
        <taxon>Ascomycota</taxon>
        <taxon>Pezizomycotina</taxon>
        <taxon>Leotiomycetes</taxon>
        <taxon>Leotiomycetes incertae sedis</taxon>
        <taxon>Myxotrichaceae</taxon>
        <taxon>Oidiodendron</taxon>
    </lineage>
</organism>
<proteinExistence type="predicted"/>
<accession>A0A0C3H7M1</accession>
<dbReference type="PANTHER" id="PTHR37540">
    <property type="entry name" value="TRANSCRIPTION FACTOR (ACR-2), PUTATIVE-RELATED-RELATED"/>
    <property type="match status" value="1"/>
</dbReference>
<dbReference type="HOGENOM" id="CLU_556797_0_0_1"/>
<gene>
    <name evidence="2" type="ORF">OIDMADRAFT_31231</name>
</gene>
<protein>
    <recommendedName>
        <fullName evidence="4">Transcription factor domain-containing protein</fullName>
    </recommendedName>
</protein>
<dbReference type="EMBL" id="KN832880">
    <property type="protein sequence ID" value="KIM98431.1"/>
    <property type="molecule type" value="Genomic_DNA"/>
</dbReference>
<name>A0A0C3H7M1_OIDMZ</name>
<evidence type="ECO:0000313" key="3">
    <source>
        <dbReference type="Proteomes" id="UP000054321"/>
    </source>
</evidence>
<dbReference type="OrthoDB" id="4158087at2759"/>
<dbReference type="InParanoid" id="A0A0C3H7M1"/>
<evidence type="ECO:0000313" key="2">
    <source>
        <dbReference type="EMBL" id="KIM98431.1"/>
    </source>
</evidence>
<evidence type="ECO:0008006" key="4">
    <source>
        <dbReference type="Google" id="ProtNLM"/>
    </source>
</evidence>
<feature type="region of interest" description="Disordered" evidence="1">
    <location>
        <begin position="1"/>
        <end position="23"/>
    </location>
</feature>
<dbReference type="AlphaFoldDB" id="A0A0C3H7M1"/>
<dbReference type="Pfam" id="PF11951">
    <property type="entry name" value="Fungal_trans_2"/>
    <property type="match status" value="1"/>
</dbReference>
<reference evidence="3" key="2">
    <citation type="submission" date="2015-01" db="EMBL/GenBank/DDBJ databases">
        <title>Evolutionary Origins and Diversification of the Mycorrhizal Mutualists.</title>
        <authorList>
            <consortium name="DOE Joint Genome Institute"/>
            <consortium name="Mycorrhizal Genomics Consortium"/>
            <person name="Kohler A."/>
            <person name="Kuo A."/>
            <person name="Nagy L.G."/>
            <person name="Floudas D."/>
            <person name="Copeland A."/>
            <person name="Barry K.W."/>
            <person name="Cichocki N."/>
            <person name="Veneault-Fourrey C."/>
            <person name="LaButti K."/>
            <person name="Lindquist E.A."/>
            <person name="Lipzen A."/>
            <person name="Lundell T."/>
            <person name="Morin E."/>
            <person name="Murat C."/>
            <person name="Riley R."/>
            <person name="Ohm R."/>
            <person name="Sun H."/>
            <person name="Tunlid A."/>
            <person name="Henrissat B."/>
            <person name="Grigoriev I.V."/>
            <person name="Hibbett D.S."/>
            <person name="Martin F."/>
        </authorList>
    </citation>
    <scope>NUCLEOTIDE SEQUENCE [LARGE SCALE GENOMIC DNA]</scope>
    <source>
        <strain evidence="3">Zn</strain>
    </source>
</reference>
<dbReference type="InterPro" id="IPR021858">
    <property type="entry name" value="Fun_TF"/>
</dbReference>